<feature type="zinc finger region" description="C3H1-type" evidence="7">
    <location>
        <begin position="184"/>
        <end position="212"/>
    </location>
</feature>
<dbReference type="PROSITE" id="PS50103">
    <property type="entry name" value="ZF_C3H1"/>
    <property type="match status" value="1"/>
</dbReference>
<protein>
    <recommendedName>
        <fullName evidence="13">RNA-binding protein 26</fullName>
    </recommendedName>
</protein>
<comment type="function">
    <text evidence="5">May be involved in the turnover of nuclear polyadenylated (pA+) RNA.</text>
</comment>
<dbReference type="InterPro" id="IPR012677">
    <property type="entry name" value="Nucleotide-bd_a/b_plait_sf"/>
</dbReference>
<feature type="compositionally biased region" description="Polar residues" evidence="8">
    <location>
        <begin position="472"/>
        <end position="501"/>
    </location>
</feature>
<reference evidence="11 12" key="1">
    <citation type="submission" date="2017-11" db="EMBL/GenBank/DDBJ databases">
        <title>De novo assembly and phasing of dikaryotic genomes from two isolates of Puccinia coronata f. sp. avenae, the causal agent of oat crown rust.</title>
        <authorList>
            <person name="Miller M.E."/>
            <person name="Zhang Y."/>
            <person name="Omidvar V."/>
            <person name="Sperschneider J."/>
            <person name="Schwessinger B."/>
            <person name="Raley C."/>
            <person name="Palmer J.M."/>
            <person name="Garnica D."/>
            <person name="Upadhyaya N."/>
            <person name="Rathjen J."/>
            <person name="Taylor J.M."/>
            <person name="Park R.F."/>
            <person name="Dodds P.N."/>
            <person name="Hirsch C.D."/>
            <person name="Kianian S.F."/>
            <person name="Figueroa M."/>
        </authorList>
    </citation>
    <scope>NUCLEOTIDE SEQUENCE [LARGE SCALE GENOMIC DNA]</scope>
    <source>
        <strain evidence="11">12SD80</strain>
    </source>
</reference>
<dbReference type="GO" id="GO:0005634">
    <property type="term" value="C:nucleus"/>
    <property type="evidence" value="ECO:0007669"/>
    <property type="project" value="TreeGrafter"/>
</dbReference>
<dbReference type="AlphaFoldDB" id="A0A2N5TDM6"/>
<proteinExistence type="predicted"/>
<feature type="region of interest" description="Disordered" evidence="8">
    <location>
        <begin position="706"/>
        <end position="728"/>
    </location>
</feature>
<dbReference type="Pfam" id="PF01480">
    <property type="entry name" value="PWI"/>
    <property type="match status" value="1"/>
</dbReference>
<evidence type="ECO:0000256" key="7">
    <source>
        <dbReference type="PROSITE-ProRule" id="PRU00723"/>
    </source>
</evidence>
<keyword evidence="4 6" id="KW-0694">RNA-binding</keyword>
<evidence type="ECO:0000259" key="9">
    <source>
        <dbReference type="PROSITE" id="PS50102"/>
    </source>
</evidence>
<gene>
    <name evidence="11" type="ORF">PCASD_11386</name>
</gene>
<evidence type="ECO:0000313" key="11">
    <source>
        <dbReference type="EMBL" id="PLW23607.1"/>
    </source>
</evidence>
<feature type="region of interest" description="Disordered" evidence="8">
    <location>
        <begin position="472"/>
        <end position="579"/>
    </location>
</feature>
<dbReference type="PANTHER" id="PTHR14398:SF0">
    <property type="entry name" value="ZINC FINGER PROTEIN SWM"/>
    <property type="match status" value="1"/>
</dbReference>
<feature type="domain" description="C3H1-type" evidence="10">
    <location>
        <begin position="184"/>
        <end position="212"/>
    </location>
</feature>
<evidence type="ECO:0008006" key="13">
    <source>
        <dbReference type="Google" id="ProtNLM"/>
    </source>
</evidence>
<feature type="compositionally biased region" description="Low complexity" evidence="8">
    <location>
        <begin position="429"/>
        <end position="447"/>
    </location>
</feature>
<keyword evidence="1 7" id="KW-0479">Metal-binding</keyword>
<dbReference type="InterPro" id="IPR000504">
    <property type="entry name" value="RRM_dom"/>
</dbReference>
<dbReference type="CDD" id="cd12257">
    <property type="entry name" value="RRM1_RBM26_like"/>
    <property type="match status" value="1"/>
</dbReference>
<feature type="compositionally biased region" description="Polar residues" evidence="8">
    <location>
        <begin position="115"/>
        <end position="144"/>
    </location>
</feature>
<evidence type="ECO:0000256" key="2">
    <source>
        <dbReference type="ARBA" id="ARBA00022771"/>
    </source>
</evidence>
<dbReference type="InterPro" id="IPR036855">
    <property type="entry name" value="Znf_CCCH_sf"/>
</dbReference>
<dbReference type="GO" id="GO:0003723">
    <property type="term" value="F:RNA binding"/>
    <property type="evidence" value="ECO:0007669"/>
    <property type="project" value="UniProtKB-UniRule"/>
</dbReference>
<dbReference type="SUPFAM" id="SSF90229">
    <property type="entry name" value="CCCH zinc finger"/>
    <property type="match status" value="1"/>
</dbReference>
<feature type="domain" description="RRM" evidence="9">
    <location>
        <begin position="311"/>
        <end position="383"/>
    </location>
</feature>
<dbReference type="GO" id="GO:0008270">
    <property type="term" value="F:zinc ion binding"/>
    <property type="evidence" value="ECO:0007669"/>
    <property type="project" value="UniProtKB-KW"/>
</dbReference>
<feature type="region of interest" description="Disordered" evidence="8">
    <location>
        <begin position="107"/>
        <end position="186"/>
    </location>
</feature>
<accession>A0A2N5TDM6</accession>
<dbReference type="InterPro" id="IPR002483">
    <property type="entry name" value="PWI_dom"/>
</dbReference>
<feature type="compositionally biased region" description="Polar residues" evidence="8">
    <location>
        <begin position="518"/>
        <end position="529"/>
    </location>
</feature>
<dbReference type="Proteomes" id="UP000235392">
    <property type="component" value="Unassembled WGS sequence"/>
</dbReference>
<sequence length="760" mass="83693">MRIEGSQADALRQWMVHKLKPICDADHEVLSEYVMALLRHDQAENELRSSCLKQLEDFLQQDTKLFVTDLFDHLRAHGAFHGSYQPPEINLSASVLLRKRSLAPDEPYLLASHNPPLNSLDNQSHAPQSSTAPIPQYTPTQSHPSFLHFPEPTSNLNLNPLPNFPPSQIQPYNPSSDQSRCAKRPRRSMCRDYHYRGYCARGSSCQFSHDDGDRDPSSSSIYLPKPSADDTEPNLQPQPGACIPVVFTASSLGQQIPALVAPLPILPTSSFSPNPPQQPGIDPSHHYNSRHTDRSSRFDVSPSTSLKKSSATLIIENIPQSSLSDQAVRDYFSIFGPLTSVSVDIYNAQAQVTFKVYEDAKRAYSSPEPVFNNRFVRIHFKRFAATGPRRSYGPLRTGASPSAAAESFGHHESTQETHSNGYRHKPPDSSTTLKSPAAAASPPQSKLDVQVLSQREQELRLKIDAQKRMLEQLSQKKAQKANGTSHNAESISPSQAAQDTENQSKEAHAQAEPHITDPTESTPELTQHSSPERRLSFTKEATSPLPDSNPFHKRSSTTGSHTSYVASRGGRKLTNSRTSWTPAGAAPIKAFKLDNRSCTLAVHDVPSAIARENLKIYMEQFGPLVSFAPLSDDDNVFDVCVKFASRASAEKALANGLEIADVGRVKMTWVPITAGSTGSTGGYHTGEFIPGIRPAPHPVYPRNLTLVNHHPSPAAHNGDQKDSGTAPNSVRVDHQIQMDHIDHLVDDFSVDEEVDGCWKR</sequence>
<dbReference type="InterPro" id="IPR000571">
    <property type="entry name" value="Znf_CCCH"/>
</dbReference>
<feature type="region of interest" description="Disordered" evidence="8">
    <location>
        <begin position="389"/>
        <end position="453"/>
    </location>
</feature>
<feature type="region of interest" description="Disordered" evidence="8">
    <location>
        <begin position="269"/>
        <end position="304"/>
    </location>
</feature>
<evidence type="ECO:0000256" key="1">
    <source>
        <dbReference type="ARBA" id="ARBA00022723"/>
    </source>
</evidence>
<dbReference type="SUPFAM" id="SSF54928">
    <property type="entry name" value="RNA-binding domain, RBD"/>
    <property type="match status" value="1"/>
</dbReference>
<keyword evidence="3 7" id="KW-0862">Zinc</keyword>
<dbReference type="SMART" id="SM00360">
    <property type="entry name" value="RRM"/>
    <property type="match status" value="2"/>
</dbReference>
<evidence type="ECO:0000256" key="3">
    <source>
        <dbReference type="ARBA" id="ARBA00022833"/>
    </source>
</evidence>
<dbReference type="Pfam" id="PF00642">
    <property type="entry name" value="zf-CCCH"/>
    <property type="match status" value="1"/>
</dbReference>
<dbReference type="PROSITE" id="PS50102">
    <property type="entry name" value="RRM"/>
    <property type="match status" value="1"/>
</dbReference>
<dbReference type="Gene3D" id="1.20.1390.10">
    <property type="entry name" value="PWI domain"/>
    <property type="match status" value="1"/>
</dbReference>
<dbReference type="EMBL" id="PGCI01000629">
    <property type="protein sequence ID" value="PLW23607.1"/>
    <property type="molecule type" value="Genomic_DNA"/>
</dbReference>
<dbReference type="InterPro" id="IPR035979">
    <property type="entry name" value="RBD_domain_sf"/>
</dbReference>
<evidence type="ECO:0000313" key="12">
    <source>
        <dbReference type="Proteomes" id="UP000235392"/>
    </source>
</evidence>
<name>A0A2N5TDM6_9BASI</name>
<evidence type="ECO:0000256" key="4">
    <source>
        <dbReference type="ARBA" id="ARBA00022884"/>
    </source>
</evidence>
<dbReference type="InterPro" id="IPR045137">
    <property type="entry name" value="RBM26/27"/>
</dbReference>
<dbReference type="Gene3D" id="3.30.70.330">
    <property type="match status" value="1"/>
</dbReference>
<feature type="compositionally biased region" description="Polar residues" evidence="8">
    <location>
        <begin position="556"/>
        <end position="565"/>
    </location>
</feature>
<feature type="compositionally biased region" description="Polar residues" evidence="8">
    <location>
        <begin position="167"/>
        <end position="179"/>
    </location>
</feature>
<evidence type="ECO:0000259" key="10">
    <source>
        <dbReference type="PROSITE" id="PS50103"/>
    </source>
</evidence>
<dbReference type="PANTHER" id="PTHR14398">
    <property type="entry name" value="RNA RECOGNITION RRM/RNP DOMAIN"/>
    <property type="match status" value="1"/>
</dbReference>
<feature type="compositionally biased region" description="Basic and acidic residues" evidence="8">
    <location>
        <begin position="502"/>
        <end position="517"/>
    </location>
</feature>
<organism evidence="11 12">
    <name type="scientific">Puccinia coronata f. sp. avenae</name>
    <dbReference type="NCBI Taxonomy" id="200324"/>
    <lineage>
        <taxon>Eukaryota</taxon>
        <taxon>Fungi</taxon>
        <taxon>Dikarya</taxon>
        <taxon>Basidiomycota</taxon>
        <taxon>Pucciniomycotina</taxon>
        <taxon>Pucciniomycetes</taxon>
        <taxon>Pucciniales</taxon>
        <taxon>Pucciniaceae</taxon>
        <taxon>Puccinia</taxon>
    </lineage>
</organism>
<evidence type="ECO:0000256" key="6">
    <source>
        <dbReference type="PROSITE-ProRule" id="PRU00176"/>
    </source>
</evidence>
<comment type="caution">
    <text evidence="11">The sequence shown here is derived from an EMBL/GenBank/DDBJ whole genome shotgun (WGS) entry which is preliminary data.</text>
</comment>
<evidence type="ECO:0000256" key="8">
    <source>
        <dbReference type="SAM" id="MobiDB-lite"/>
    </source>
</evidence>
<evidence type="ECO:0000256" key="5">
    <source>
        <dbReference type="ARBA" id="ARBA00043866"/>
    </source>
</evidence>
<feature type="region of interest" description="Disordered" evidence="8">
    <location>
        <begin position="204"/>
        <end position="237"/>
    </location>
</feature>
<keyword evidence="2 7" id="KW-0863">Zinc-finger</keyword>
<dbReference type="Gene3D" id="4.10.1000.10">
    <property type="entry name" value="Zinc finger, CCCH-type"/>
    <property type="match status" value="1"/>
</dbReference>